<evidence type="ECO:0000313" key="2">
    <source>
        <dbReference type="Proteomes" id="UP001500936"/>
    </source>
</evidence>
<proteinExistence type="predicted"/>
<gene>
    <name evidence="1" type="ORF">GCM10023187_31720</name>
</gene>
<sequence>MPLLNLYVNYQPGRLGLRVEGDGFVSPFGRAEDYFGGLTYALPPKTKLKAGYRILEGGGDTNNFYNFSIFHTLAVGVQIGL</sequence>
<evidence type="ECO:0008006" key="3">
    <source>
        <dbReference type="Google" id="ProtNLM"/>
    </source>
</evidence>
<accession>A0ABP8KLJ8</accession>
<dbReference type="Proteomes" id="UP001500936">
    <property type="component" value="Unassembled WGS sequence"/>
</dbReference>
<keyword evidence="2" id="KW-1185">Reference proteome</keyword>
<dbReference type="EMBL" id="BAABHB010000006">
    <property type="protein sequence ID" value="GAA4409043.1"/>
    <property type="molecule type" value="Genomic_DNA"/>
</dbReference>
<comment type="caution">
    <text evidence="1">The sequence shown here is derived from an EMBL/GenBank/DDBJ whole genome shotgun (WGS) entry which is preliminary data.</text>
</comment>
<protein>
    <recommendedName>
        <fullName evidence="3">Outer membrane protein beta-barrel domain-containing protein</fullName>
    </recommendedName>
</protein>
<name>A0ABP8KLJ8_9BACT</name>
<reference evidence="2" key="1">
    <citation type="journal article" date="2019" name="Int. J. Syst. Evol. Microbiol.">
        <title>The Global Catalogue of Microorganisms (GCM) 10K type strain sequencing project: providing services to taxonomists for standard genome sequencing and annotation.</title>
        <authorList>
            <consortium name="The Broad Institute Genomics Platform"/>
            <consortium name="The Broad Institute Genome Sequencing Center for Infectious Disease"/>
            <person name="Wu L."/>
            <person name="Ma J."/>
        </authorList>
    </citation>
    <scope>NUCLEOTIDE SEQUENCE [LARGE SCALE GENOMIC DNA]</scope>
    <source>
        <strain evidence="2">JCM 17925</strain>
    </source>
</reference>
<organism evidence="1 2">
    <name type="scientific">Nibrella viscosa</name>
    <dbReference type="NCBI Taxonomy" id="1084524"/>
    <lineage>
        <taxon>Bacteria</taxon>
        <taxon>Pseudomonadati</taxon>
        <taxon>Bacteroidota</taxon>
        <taxon>Cytophagia</taxon>
        <taxon>Cytophagales</taxon>
        <taxon>Spirosomataceae</taxon>
        <taxon>Nibrella</taxon>
    </lineage>
</organism>
<evidence type="ECO:0000313" key="1">
    <source>
        <dbReference type="EMBL" id="GAA4409043.1"/>
    </source>
</evidence>
<dbReference type="RefSeq" id="WP_345268802.1">
    <property type="nucleotide sequence ID" value="NZ_BAABHB010000006.1"/>
</dbReference>